<evidence type="ECO:0000256" key="12">
    <source>
        <dbReference type="ARBA" id="ARBA00023033"/>
    </source>
</evidence>
<reference evidence="14" key="1">
    <citation type="submission" date="2018-07" db="EMBL/GenBank/DDBJ databases">
        <authorList>
            <person name="Quirk P.G."/>
            <person name="Krulwich T.A."/>
        </authorList>
    </citation>
    <scope>NUCLEOTIDE SEQUENCE</scope>
</reference>
<keyword evidence="13" id="KW-0472">Membrane</keyword>
<dbReference type="PRINTS" id="PR00463">
    <property type="entry name" value="EP450I"/>
</dbReference>
<evidence type="ECO:0000256" key="5">
    <source>
        <dbReference type="ARBA" id="ARBA00010617"/>
    </source>
</evidence>
<protein>
    <submittedName>
        <fullName evidence="14">CSON011259 protein</fullName>
    </submittedName>
</protein>
<dbReference type="AlphaFoldDB" id="A0A336N1H4"/>
<dbReference type="GO" id="GO:0005506">
    <property type="term" value="F:iron ion binding"/>
    <property type="evidence" value="ECO:0007669"/>
    <property type="project" value="InterPro"/>
</dbReference>
<evidence type="ECO:0000256" key="3">
    <source>
        <dbReference type="ARBA" id="ARBA00004174"/>
    </source>
</evidence>
<dbReference type="SUPFAM" id="SSF48264">
    <property type="entry name" value="Cytochrome P450"/>
    <property type="match status" value="1"/>
</dbReference>
<evidence type="ECO:0000256" key="13">
    <source>
        <dbReference type="ARBA" id="ARBA00023136"/>
    </source>
</evidence>
<comment type="function">
    <text evidence="2">May be involved in the metabolism of insect hormones and in the breakdown of synthetic insecticides.</text>
</comment>
<evidence type="ECO:0000256" key="9">
    <source>
        <dbReference type="ARBA" id="ARBA00022848"/>
    </source>
</evidence>
<dbReference type="GO" id="GO:0020037">
    <property type="term" value="F:heme binding"/>
    <property type="evidence" value="ECO:0007669"/>
    <property type="project" value="InterPro"/>
</dbReference>
<comment type="similarity">
    <text evidence="5">Belongs to the cytochrome P450 family.</text>
</comment>
<evidence type="ECO:0000256" key="10">
    <source>
        <dbReference type="ARBA" id="ARBA00023002"/>
    </source>
</evidence>
<keyword evidence="12" id="KW-0503">Monooxygenase</keyword>
<evidence type="ECO:0000256" key="7">
    <source>
        <dbReference type="ARBA" id="ARBA00022723"/>
    </source>
</evidence>
<evidence type="ECO:0000256" key="1">
    <source>
        <dbReference type="ARBA" id="ARBA00001971"/>
    </source>
</evidence>
<keyword evidence="7" id="KW-0479">Metal-binding</keyword>
<evidence type="ECO:0000256" key="11">
    <source>
        <dbReference type="ARBA" id="ARBA00023004"/>
    </source>
</evidence>
<sequence>MPYITKLLRLKEVYPKIFTDKAIKDEIDTLVVGGNETTGLTIAFTLLMLAMHPEIQEKVFQEIILNDTGEMDPSIDVLSQLNFMEMVIKETLRHFPVGPVIGRKATANVAMKHCKSELYKSISELNEKFSNKTVVCGQFE</sequence>
<organism evidence="14">
    <name type="scientific">Culicoides sonorensis</name>
    <name type="common">Biting midge</name>
    <dbReference type="NCBI Taxonomy" id="179676"/>
    <lineage>
        <taxon>Eukaryota</taxon>
        <taxon>Metazoa</taxon>
        <taxon>Ecdysozoa</taxon>
        <taxon>Arthropoda</taxon>
        <taxon>Hexapoda</taxon>
        <taxon>Insecta</taxon>
        <taxon>Pterygota</taxon>
        <taxon>Neoptera</taxon>
        <taxon>Endopterygota</taxon>
        <taxon>Diptera</taxon>
        <taxon>Nematocera</taxon>
        <taxon>Chironomoidea</taxon>
        <taxon>Ceratopogonidae</taxon>
        <taxon>Ceratopogoninae</taxon>
        <taxon>Culicoides</taxon>
        <taxon>Monoculicoides</taxon>
    </lineage>
</organism>
<dbReference type="InterPro" id="IPR050196">
    <property type="entry name" value="Cytochrome_P450_Monoox"/>
</dbReference>
<dbReference type="GO" id="GO:0004497">
    <property type="term" value="F:monooxygenase activity"/>
    <property type="evidence" value="ECO:0007669"/>
    <property type="project" value="UniProtKB-KW"/>
</dbReference>
<dbReference type="PRINTS" id="PR00385">
    <property type="entry name" value="P450"/>
</dbReference>
<evidence type="ECO:0000256" key="4">
    <source>
        <dbReference type="ARBA" id="ARBA00004406"/>
    </source>
</evidence>
<dbReference type="InterPro" id="IPR002401">
    <property type="entry name" value="Cyt_P450_E_grp-I"/>
</dbReference>
<gene>
    <name evidence="14" type="primary">CSON011259</name>
</gene>
<dbReference type="PANTHER" id="PTHR24291:SF189">
    <property type="entry name" value="CYTOCHROME P450 4C3-RELATED"/>
    <property type="match status" value="1"/>
</dbReference>
<evidence type="ECO:0000256" key="2">
    <source>
        <dbReference type="ARBA" id="ARBA00003690"/>
    </source>
</evidence>
<dbReference type="GO" id="GO:0016705">
    <property type="term" value="F:oxidoreductase activity, acting on paired donors, with incorporation or reduction of molecular oxygen"/>
    <property type="evidence" value="ECO:0007669"/>
    <property type="project" value="InterPro"/>
</dbReference>
<name>A0A336N1H4_CULSO</name>
<keyword evidence="8" id="KW-0256">Endoplasmic reticulum</keyword>
<dbReference type="VEuPathDB" id="VectorBase:CSON011259"/>
<dbReference type="InterPro" id="IPR001128">
    <property type="entry name" value="Cyt_P450"/>
</dbReference>
<dbReference type="OMA" id="ANVAMKH"/>
<dbReference type="Pfam" id="PF00067">
    <property type="entry name" value="p450"/>
    <property type="match status" value="1"/>
</dbReference>
<keyword evidence="6" id="KW-0349">Heme</keyword>
<dbReference type="InterPro" id="IPR036396">
    <property type="entry name" value="Cyt_P450_sf"/>
</dbReference>
<dbReference type="GO" id="GO:0005789">
    <property type="term" value="C:endoplasmic reticulum membrane"/>
    <property type="evidence" value="ECO:0007669"/>
    <property type="project" value="UniProtKB-SubCell"/>
</dbReference>
<proteinExistence type="inferred from homology"/>
<accession>A0A336N1H4</accession>
<dbReference type="Gene3D" id="1.10.630.10">
    <property type="entry name" value="Cytochrome P450"/>
    <property type="match status" value="1"/>
</dbReference>
<evidence type="ECO:0000313" key="14">
    <source>
        <dbReference type="EMBL" id="SSX35801.1"/>
    </source>
</evidence>
<evidence type="ECO:0000256" key="6">
    <source>
        <dbReference type="ARBA" id="ARBA00022617"/>
    </source>
</evidence>
<comment type="subcellular location">
    <subcellularLocation>
        <location evidence="4">Endoplasmic reticulum membrane</location>
        <topology evidence="4">Peripheral membrane protein</topology>
    </subcellularLocation>
    <subcellularLocation>
        <location evidence="3">Microsome membrane</location>
        <topology evidence="3">Peripheral membrane protein</topology>
    </subcellularLocation>
</comment>
<dbReference type="EMBL" id="UFQT01004864">
    <property type="protein sequence ID" value="SSX35801.1"/>
    <property type="molecule type" value="Genomic_DNA"/>
</dbReference>
<keyword evidence="9" id="KW-0492">Microsome</keyword>
<evidence type="ECO:0000256" key="8">
    <source>
        <dbReference type="ARBA" id="ARBA00022824"/>
    </source>
</evidence>
<keyword evidence="10" id="KW-0560">Oxidoreductase</keyword>
<comment type="cofactor">
    <cofactor evidence="1">
        <name>heme</name>
        <dbReference type="ChEBI" id="CHEBI:30413"/>
    </cofactor>
</comment>
<keyword evidence="11" id="KW-0408">Iron</keyword>
<dbReference type="PANTHER" id="PTHR24291">
    <property type="entry name" value="CYTOCHROME P450 FAMILY 4"/>
    <property type="match status" value="1"/>
</dbReference>